<evidence type="ECO:0000256" key="2">
    <source>
        <dbReference type="ARBA" id="ARBA00022643"/>
    </source>
</evidence>
<dbReference type="SUPFAM" id="SSF51679">
    <property type="entry name" value="Bacterial luciferase-like"/>
    <property type="match status" value="1"/>
</dbReference>
<gene>
    <name evidence="6" type="ORF">HNR30_000739</name>
</gene>
<feature type="domain" description="Luciferase-like" evidence="5">
    <location>
        <begin position="30"/>
        <end position="256"/>
    </location>
</feature>
<dbReference type="GO" id="GO:0046306">
    <property type="term" value="P:alkanesulfonate catabolic process"/>
    <property type="evidence" value="ECO:0007669"/>
    <property type="project" value="TreeGrafter"/>
</dbReference>
<keyword evidence="4 6" id="KW-0503">Monooxygenase</keyword>
<keyword evidence="1" id="KW-0285">Flavoprotein</keyword>
<dbReference type="Proteomes" id="UP000530928">
    <property type="component" value="Unassembled WGS sequence"/>
</dbReference>
<dbReference type="EC" id="1.14.14.5" evidence="6"/>
<dbReference type="PANTHER" id="PTHR42847">
    <property type="entry name" value="ALKANESULFONATE MONOOXYGENASE"/>
    <property type="match status" value="1"/>
</dbReference>
<dbReference type="Pfam" id="PF00296">
    <property type="entry name" value="Bac_luciferase"/>
    <property type="match status" value="1"/>
</dbReference>
<protein>
    <submittedName>
        <fullName evidence="6">Alkanesulfonate monooxygenase</fullName>
        <ecNumber evidence="6">1.14.14.5</ecNumber>
    </submittedName>
</protein>
<sequence>MAVEFHITLPTRARRRRPFPEHLTDPARPVLGHAPADPYDHIAQVARAAELAGLSGAVVPFDPDGEESFIVAGGVLRRSRHLRVAAEFHPAIATPVYAAKLSVSLARFSGDRLDWKLGDLDPLTARAHGDFLDGPERHRRAAEFLTIAKGVWSQSGFTYEGRHFQVLEGGFASVLDDGVPSPLGGRPFPRVHLSGTSPEELDLSAEHAEVHLFDPWDDIESAVERLPGLKYGVRLRVAAREDAAEARDLEGDLVGSYDNVAAGIREFVSRGVTIFHLEATPHLEETYRIGEHLLPLLTKESADVH</sequence>
<evidence type="ECO:0000256" key="4">
    <source>
        <dbReference type="ARBA" id="ARBA00023033"/>
    </source>
</evidence>
<dbReference type="InterPro" id="IPR050172">
    <property type="entry name" value="SsuD_RutA_monooxygenase"/>
</dbReference>
<dbReference type="PANTHER" id="PTHR42847:SF4">
    <property type="entry name" value="ALKANESULFONATE MONOOXYGENASE-RELATED"/>
    <property type="match status" value="1"/>
</dbReference>
<evidence type="ECO:0000259" key="5">
    <source>
        <dbReference type="Pfam" id="PF00296"/>
    </source>
</evidence>
<keyword evidence="2" id="KW-0288">FMN</keyword>
<keyword evidence="7" id="KW-1185">Reference proteome</keyword>
<dbReference type="InterPro" id="IPR036661">
    <property type="entry name" value="Luciferase-like_sf"/>
</dbReference>
<dbReference type="AlphaFoldDB" id="A0A7W0HN38"/>
<evidence type="ECO:0000313" key="6">
    <source>
        <dbReference type="EMBL" id="MBA2889404.1"/>
    </source>
</evidence>
<evidence type="ECO:0000256" key="1">
    <source>
        <dbReference type="ARBA" id="ARBA00022630"/>
    </source>
</evidence>
<name>A0A7W0HN38_9ACTN</name>
<evidence type="ECO:0000313" key="7">
    <source>
        <dbReference type="Proteomes" id="UP000530928"/>
    </source>
</evidence>
<comment type="caution">
    <text evidence="6">The sequence shown here is derived from an EMBL/GenBank/DDBJ whole genome shotgun (WGS) entry which is preliminary data.</text>
</comment>
<accession>A0A7W0HN38</accession>
<reference evidence="6 7" key="1">
    <citation type="submission" date="2020-07" db="EMBL/GenBank/DDBJ databases">
        <title>Genomic Encyclopedia of Type Strains, Phase IV (KMG-IV): sequencing the most valuable type-strain genomes for metagenomic binning, comparative biology and taxonomic classification.</title>
        <authorList>
            <person name="Goeker M."/>
        </authorList>
    </citation>
    <scope>NUCLEOTIDE SEQUENCE [LARGE SCALE GENOMIC DNA]</scope>
    <source>
        <strain evidence="6 7">DSM 45533</strain>
    </source>
</reference>
<keyword evidence="3 6" id="KW-0560">Oxidoreductase</keyword>
<organism evidence="6 7">
    <name type="scientific">Nonomuraea soli</name>
    <dbReference type="NCBI Taxonomy" id="1032476"/>
    <lineage>
        <taxon>Bacteria</taxon>
        <taxon>Bacillati</taxon>
        <taxon>Actinomycetota</taxon>
        <taxon>Actinomycetes</taxon>
        <taxon>Streptosporangiales</taxon>
        <taxon>Streptosporangiaceae</taxon>
        <taxon>Nonomuraea</taxon>
    </lineage>
</organism>
<dbReference type="EMBL" id="JACDUR010000001">
    <property type="protein sequence ID" value="MBA2889404.1"/>
    <property type="molecule type" value="Genomic_DNA"/>
</dbReference>
<dbReference type="Gene3D" id="3.20.20.30">
    <property type="entry name" value="Luciferase-like domain"/>
    <property type="match status" value="1"/>
</dbReference>
<dbReference type="InterPro" id="IPR011251">
    <property type="entry name" value="Luciferase-like_dom"/>
</dbReference>
<proteinExistence type="predicted"/>
<dbReference type="RefSeq" id="WP_181608199.1">
    <property type="nucleotide sequence ID" value="NZ_BAABAM010000001.1"/>
</dbReference>
<dbReference type="GO" id="GO:0008726">
    <property type="term" value="F:alkanesulfonate monooxygenase activity"/>
    <property type="evidence" value="ECO:0007669"/>
    <property type="project" value="UniProtKB-EC"/>
</dbReference>
<evidence type="ECO:0000256" key="3">
    <source>
        <dbReference type="ARBA" id="ARBA00023002"/>
    </source>
</evidence>